<dbReference type="GO" id="GO:0006784">
    <property type="term" value="P:heme A biosynthetic process"/>
    <property type="evidence" value="ECO:0007669"/>
    <property type="project" value="EnsemblFungi"/>
</dbReference>
<dbReference type="Gene3D" id="1.10.357.140">
    <property type="entry name" value="UbiA prenyltransferase"/>
    <property type="match status" value="1"/>
</dbReference>
<proteinExistence type="inferred from homology"/>
<evidence type="ECO:0000313" key="15">
    <source>
        <dbReference type="Proteomes" id="UP000095038"/>
    </source>
</evidence>
<dbReference type="STRING" id="1344418.A0A1D2VIU9"/>
<feature type="transmembrane region" description="Helical" evidence="13">
    <location>
        <begin position="356"/>
        <end position="380"/>
    </location>
</feature>
<dbReference type="GO" id="GO:0031966">
    <property type="term" value="C:mitochondrial membrane"/>
    <property type="evidence" value="ECO:0007669"/>
    <property type="project" value="UniProtKB-SubCell"/>
</dbReference>
<dbReference type="FunCoup" id="A0A1D2VIU9">
    <property type="interactions" value="819"/>
</dbReference>
<evidence type="ECO:0000256" key="3">
    <source>
        <dbReference type="ARBA" id="ARBA00016335"/>
    </source>
</evidence>
<evidence type="ECO:0000256" key="10">
    <source>
        <dbReference type="ARBA" id="ARBA00023136"/>
    </source>
</evidence>
<dbReference type="CDD" id="cd13957">
    <property type="entry name" value="PT_UbiA_Cox10"/>
    <property type="match status" value="1"/>
</dbReference>
<dbReference type="GeneID" id="30966745"/>
<keyword evidence="9" id="KW-0350">Heme biosynthesis</keyword>
<feature type="region of interest" description="Disordered" evidence="12">
    <location>
        <begin position="200"/>
        <end position="229"/>
    </location>
</feature>
<feature type="transmembrane region" description="Helical" evidence="13">
    <location>
        <begin position="412"/>
        <end position="430"/>
    </location>
</feature>
<dbReference type="FunFam" id="1.10.357.140:FF:000004">
    <property type="entry name" value="Protoheme IX farnesyltransferase, mitochondrial"/>
    <property type="match status" value="1"/>
</dbReference>
<dbReference type="NCBIfam" id="TIGR01473">
    <property type="entry name" value="cyoE_ctaB"/>
    <property type="match status" value="1"/>
</dbReference>
<dbReference type="InterPro" id="IPR006369">
    <property type="entry name" value="Protohaem_IX_farnesylTrfase"/>
</dbReference>
<keyword evidence="6" id="KW-0809">Transit peptide</keyword>
<feature type="non-terminal residue" evidence="14">
    <location>
        <position position="539"/>
    </location>
</feature>
<dbReference type="Proteomes" id="UP000095038">
    <property type="component" value="Unassembled WGS sequence"/>
</dbReference>
<dbReference type="InterPro" id="IPR030470">
    <property type="entry name" value="UbiA_prenylTrfase_CS"/>
</dbReference>
<evidence type="ECO:0000256" key="2">
    <source>
        <dbReference type="ARBA" id="ARBA00005985"/>
    </source>
</evidence>
<comment type="similarity">
    <text evidence="2">Belongs to the UbiA prenyltransferase family.</text>
</comment>
<feature type="transmembrane region" description="Helical" evidence="13">
    <location>
        <begin position="462"/>
        <end position="480"/>
    </location>
</feature>
<evidence type="ECO:0000256" key="7">
    <source>
        <dbReference type="ARBA" id="ARBA00022989"/>
    </source>
</evidence>
<keyword evidence="8" id="KW-0496">Mitochondrion</keyword>
<gene>
    <name evidence="14" type="ORF">ASCRUDRAFT_75543</name>
</gene>
<dbReference type="InterPro" id="IPR000537">
    <property type="entry name" value="UbiA_prenyltransferase"/>
</dbReference>
<feature type="transmembrane region" description="Helical" evidence="13">
    <location>
        <begin position="387"/>
        <end position="406"/>
    </location>
</feature>
<dbReference type="InParanoid" id="A0A1D2VIU9"/>
<reference evidence="15" key="1">
    <citation type="submission" date="2016-05" db="EMBL/GenBank/DDBJ databases">
        <title>Comparative genomics of biotechnologically important yeasts.</title>
        <authorList>
            <consortium name="DOE Joint Genome Institute"/>
            <person name="Riley R."/>
            <person name="Haridas S."/>
            <person name="Wolfe K.H."/>
            <person name="Lopes M.R."/>
            <person name="Hittinger C.T."/>
            <person name="Goker M."/>
            <person name="Salamov A."/>
            <person name="Wisecaver J."/>
            <person name="Long T.M."/>
            <person name="Aerts A.L."/>
            <person name="Barry K."/>
            <person name="Choi C."/>
            <person name="Clum A."/>
            <person name="Coughlan A.Y."/>
            <person name="Deshpande S."/>
            <person name="Douglass A.P."/>
            <person name="Hanson S.J."/>
            <person name="Klenk H.-P."/>
            <person name="Labutti K."/>
            <person name="Lapidus A."/>
            <person name="Lindquist E."/>
            <person name="Lipzen A."/>
            <person name="Meier-Kolthoff J.P."/>
            <person name="Ohm R.A."/>
            <person name="Otillar R.P."/>
            <person name="Pangilinan J."/>
            <person name="Peng Y."/>
            <person name="Rokas A."/>
            <person name="Rosa C.A."/>
            <person name="Scheuner C."/>
            <person name="Sibirny A.A."/>
            <person name="Slot J.C."/>
            <person name="Stielow J.B."/>
            <person name="Sun H."/>
            <person name="Kurtzman C.P."/>
            <person name="Blackwell M."/>
            <person name="Grigoriev I.V."/>
            <person name="Jeffries T.W."/>
        </authorList>
    </citation>
    <scope>NUCLEOTIDE SEQUENCE [LARGE SCALE GENOMIC DNA]</scope>
    <source>
        <strain evidence="15">DSM 1968</strain>
    </source>
</reference>
<dbReference type="EMBL" id="KV454479">
    <property type="protein sequence ID" value="ODV61552.1"/>
    <property type="molecule type" value="Genomic_DNA"/>
</dbReference>
<dbReference type="PROSITE" id="PS00943">
    <property type="entry name" value="UBIA"/>
    <property type="match status" value="1"/>
</dbReference>
<keyword evidence="4 14" id="KW-0808">Transferase</keyword>
<dbReference type="PANTHER" id="PTHR43448">
    <property type="entry name" value="PROTOHEME IX FARNESYLTRANSFERASE, MITOCHONDRIAL"/>
    <property type="match status" value="1"/>
</dbReference>
<dbReference type="InterPro" id="IPR044878">
    <property type="entry name" value="UbiA_sf"/>
</dbReference>
<dbReference type="RefSeq" id="XP_020047859.1">
    <property type="nucleotide sequence ID" value="XM_020193109.1"/>
</dbReference>
<dbReference type="AlphaFoldDB" id="A0A1D2VIU9"/>
<dbReference type="PANTHER" id="PTHR43448:SF2">
    <property type="entry name" value="PROTOHEME IX FARNESYLTRANSFERASE, MITOCHONDRIAL"/>
    <property type="match status" value="1"/>
</dbReference>
<evidence type="ECO:0000256" key="5">
    <source>
        <dbReference type="ARBA" id="ARBA00022692"/>
    </source>
</evidence>
<evidence type="ECO:0000313" key="14">
    <source>
        <dbReference type="EMBL" id="ODV61552.1"/>
    </source>
</evidence>
<evidence type="ECO:0000256" key="8">
    <source>
        <dbReference type="ARBA" id="ARBA00023128"/>
    </source>
</evidence>
<feature type="compositionally biased region" description="Polar residues" evidence="12">
    <location>
        <begin position="217"/>
        <end position="228"/>
    </location>
</feature>
<sequence>MLMNKQLCLCSAIANASATANFSVLSSVNHSNNINVNANVLNRGILVNLNIHSSHHQLHAKYYSNSPINNVPSSHSLRSISTNSNNTPSTSTNIYNFNTSNSKYIYFSSLLSKIDTVDPTNFQNNLFFIKNSPIQFISNLIKSNDKSIGSYRYRQKNISNKRTNASLDLSSTSLNDNSILATVGSKVTCQTTTPTFSCQTTNNNALNNDENKNNINTDRSNGSLNPNPENGIPFKITPKIITKEQMLSKRSKNMTFAKLIDPYIALSKPRLTVLVMLSSICSYALSPYPATVSQLLFLTAGTSLASASANAINMGREPDFDRRMVRTSTRPVVTGIVTPMQAYKFATITGIVGVSMLYLGVNATVATLGGLNIVLYAWIYTSLKRKHIINTWIGAIVGAIPPLMGWASSSSLLHPGAWCLAGLLYAWQFPHFNSLSHNIRYQYKEAGYVMTAFENPKLNARVGLRYSLLMFPLCFGLSYWNICDWVFPFDSAVLNAWLSYVAFQFWRQQRKNYGKNGDSSPNSPGMKLANIQAKKLFWG</sequence>
<comment type="subcellular location">
    <subcellularLocation>
        <location evidence="1">Mitochondrion membrane</location>
        <topology evidence="1">Multi-pass membrane protein</topology>
    </subcellularLocation>
</comment>
<evidence type="ECO:0000256" key="4">
    <source>
        <dbReference type="ARBA" id="ARBA00022679"/>
    </source>
</evidence>
<evidence type="ECO:0000256" key="12">
    <source>
        <dbReference type="SAM" id="MobiDB-lite"/>
    </source>
</evidence>
<feature type="compositionally biased region" description="Low complexity" evidence="12">
    <location>
        <begin position="200"/>
        <end position="216"/>
    </location>
</feature>
<protein>
    <recommendedName>
        <fullName evidence="3">Protoheme IX farnesyltransferase, mitochondrial</fullName>
    </recommendedName>
    <alternativeName>
        <fullName evidence="11">Heme O synthase</fullName>
    </alternativeName>
</protein>
<keyword evidence="10 13" id="KW-0472">Membrane</keyword>
<dbReference type="GO" id="GO:0008495">
    <property type="term" value="F:protoheme IX farnesyltransferase activity"/>
    <property type="evidence" value="ECO:0007669"/>
    <property type="project" value="InterPro"/>
</dbReference>
<keyword evidence="15" id="KW-1185">Reference proteome</keyword>
<name>A0A1D2VIU9_9ASCO</name>
<organism evidence="14 15">
    <name type="scientific">Ascoidea rubescens DSM 1968</name>
    <dbReference type="NCBI Taxonomy" id="1344418"/>
    <lineage>
        <taxon>Eukaryota</taxon>
        <taxon>Fungi</taxon>
        <taxon>Dikarya</taxon>
        <taxon>Ascomycota</taxon>
        <taxon>Saccharomycotina</taxon>
        <taxon>Saccharomycetes</taxon>
        <taxon>Ascoideaceae</taxon>
        <taxon>Ascoidea</taxon>
    </lineage>
</organism>
<keyword evidence="5 13" id="KW-0812">Transmembrane</keyword>
<accession>A0A1D2VIU9</accession>
<evidence type="ECO:0000256" key="13">
    <source>
        <dbReference type="SAM" id="Phobius"/>
    </source>
</evidence>
<dbReference type="Pfam" id="PF01040">
    <property type="entry name" value="UbiA"/>
    <property type="match status" value="1"/>
</dbReference>
<evidence type="ECO:0000256" key="11">
    <source>
        <dbReference type="ARBA" id="ARBA00030253"/>
    </source>
</evidence>
<evidence type="ECO:0000256" key="9">
    <source>
        <dbReference type="ARBA" id="ARBA00023133"/>
    </source>
</evidence>
<evidence type="ECO:0000256" key="1">
    <source>
        <dbReference type="ARBA" id="ARBA00004225"/>
    </source>
</evidence>
<evidence type="ECO:0000256" key="6">
    <source>
        <dbReference type="ARBA" id="ARBA00022946"/>
    </source>
</evidence>
<keyword evidence="7 13" id="KW-1133">Transmembrane helix</keyword>
<dbReference type="OrthoDB" id="5211at2759"/>